<organism evidence="9 10">
    <name type="scientific">Lymnaea stagnalis</name>
    <name type="common">Great pond snail</name>
    <name type="synonym">Helix stagnalis</name>
    <dbReference type="NCBI Taxonomy" id="6523"/>
    <lineage>
        <taxon>Eukaryota</taxon>
        <taxon>Metazoa</taxon>
        <taxon>Spiralia</taxon>
        <taxon>Lophotrochozoa</taxon>
        <taxon>Mollusca</taxon>
        <taxon>Gastropoda</taxon>
        <taxon>Heterobranchia</taxon>
        <taxon>Euthyneura</taxon>
        <taxon>Panpulmonata</taxon>
        <taxon>Hygrophila</taxon>
        <taxon>Lymnaeoidea</taxon>
        <taxon>Lymnaeidae</taxon>
        <taxon>Lymnaea</taxon>
    </lineage>
</organism>
<dbReference type="InterPro" id="IPR013780">
    <property type="entry name" value="Glyco_hydro_b"/>
</dbReference>
<feature type="region of interest" description="Disordered" evidence="5">
    <location>
        <begin position="325"/>
        <end position="351"/>
    </location>
</feature>
<evidence type="ECO:0000313" key="10">
    <source>
        <dbReference type="Proteomes" id="UP001497497"/>
    </source>
</evidence>
<name>A0AAV2H590_LYMST</name>
<gene>
    <name evidence="9" type="ORF">GSLYS_00003032001</name>
</gene>
<proteinExistence type="inferred from homology"/>
<dbReference type="EMBL" id="CAXITT010000039">
    <property type="protein sequence ID" value="CAL1528862.1"/>
    <property type="molecule type" value="Genomic_DNA"/>
</dbReference>
<feature type="compositionally biased region" description="Basic and acidic residues" evidence="5">
    <location>
        <begin position="336"/>
        <end position="351"/>
    </location>
</feature>
<dbReference type="InterPro" id="IPR000322">
    <property type="entry name" value="Glyco_hydro_31_TIM"/>
</dbReference>
<evidence type="ECO:0000256" key="5">
    <source>
        <dbReference type="SAM" id="MobiDB-lite"/>
    </source>
</evidence>
<evidence type="ECO:0000256" key="2">
    <source>
        <dbReference type="ARBA" id="ARBA00022801"/>
    </source>
</evidence>
<keyword evidence="6" id="KW-0472">Membrane</keyword>
<keyword evidence="6" id="KW-1133">Transmembrane helix</keyword>
<dbReference type="PANTHER" id="PTHR43053:SF4">
    <property type="entry name" value="MYOGENESIS-REGULATING GLYCOSIDASE"/>
    <property type="match status" value="1"/>
</dbReference>
<keyword evidence="10" id="KW-1185">Reference proteome</keyword>
<keyword evidence="3 4" id="KW-0326">Glycosidase</keyword>
<evidence type="ECO:0000256" key="3">
    <source>
        <dbReference type="ARBA" id="ARBA00023295"/>
    </source>
</evidence>
<dbReference type="Pfam" id="PF21365">
    <property type="entry name" value="Glyco_hydro_31_3rd"/>
    <property type="match status" value="1"/>
</dbReference>
<dbReference type="InterPro" id="IPR017853">
    <property type="entry name" value="GH"/>
</dbReference>
<keyword evidence="6" id="KW-0812">Transmembrane</keyword>
<dbReference type="GO" id="GO:0004553">
    <property type="term" value="F:hydrolase activity, hydrolyzing O-glycosyl compounds"/>
    <property type="evidence" value="ECO:0007669"/>
    <property type="project" value="InterPro"/>
</dbReference>
<dbReference type="AlphaFoldDB" id="A0AAV2H590"/>
<evidence type="ECO:0000256" key="1">
    <source>
        <dbReference type="ARBA" id="ARBA00007806"/>
    </source>
</evidence>
<keyword evidence="2 4" id="KW-0378">Hydrolase</keyword>
<dbReference type="SUPFAM" id="SSF51011">
    <property type="entry name" value="Glycosyl hydrolase domain"/>
    <property type="match status" value="1"/>
</dbReference>
<comment type="similarity">
    <text evidence="1 4">Belongs to the glycosyl hydrolase 31 family.</text>
</comment>
<evidence type="ECO:0000256" key="6">
    <source>
        <dbReference type="SAM" id="Phobius"/>
    </source>
</evidence>
<dbReference type="Proteomes" id="UP001497497">
    <property type="component" value="Unassembled WGS sequence"/>
</dbReference>
<feature type="region of interest" description="Disordered" evidence="5">
    <location>
        <begin position="210"/>
        <end position="278"/>
    </location>
</feature>
<reference evidence="9 10" key="1">
    <citation type="submission" date="2024-04" db="EMBL/GenBank/DDBJ databases">
        <authorList>
            <consortium name="Genoscope - CEA"/>
            <person name="William W."/>
        </authorList>
    </citation>
    <scope>NUCLEOTIDE SEQUENCE [LARGE SCALE GENOMIC DNA]</scope>
</reference>
<feature type="domain" description="Glycoside hydrolase family 31 TIM barrel" evidence="7">
    <location>
        <begin position="630"/>
        <end position="764"/>
    </location>
</feature>
<evidence type="ECO:0000259" key="8">
    <source>
        <dbReference type="Pfam" id="PF21365"/>
    </source>
</evidence>
<accession>A0AAV2H590</accession>
<dbReference type="PANTHER" id="PTHR43053">
    <property type="entry name" value="GLYCOSIDASE FAMILY 31"/>
    <property type="match status" value="1"/>
</dbReference>
<dbReference type="Gene3D" id="2.60.40.1180">
    <property type="entry name" value="Golgi alpha-mannosidase II"/>
    <property type="match status" value="1"/>
</dbReference>
<dbReference type="InterPro" id="IPR050985">
    <property type="entry name" value="Alpha-glycosidase_related"/>
</dbReference>
<dbReference type="Pfam" id="PF01055">
    <property type="entry name" value="Glyco_hydro_31_2nd"/>
    <property type="match status" value="1"/>
</dbReference>
<feature type="compositionally biased region" description="Polar residues" evidence="5">
    <location>
        <begin position="210"/>
        <end position="228"/>
    </location>
</feature>
<feature type="domain" description="Glycosyl hydrolase family 31 C-terminal" evidence="8">
    <location>
        <begin position="941"/>
        <end position="1017"/>
    </location>
</feature>
<protein>
    <submittedName>
        <fullName evidence="9">Uncharacterized protein</fullName>
    </submittedName>
</protein>
<evidence type="ECO:0000256" key="4">
    <source>
        <dbReference type="RuleBase" id="RU361185"/>
    </source>
</evidence>
<evidence type="ECO:0000259" key="7">
    <source>
        <dbReference type="Pfam" id="PF01055"/>
    </source>
</evidence>
<dbReference type="SUPFAM" id="SSF51445">
    <property type="entry name" value="(Trans)glycosidases"/>
    <property type="match status" value="1"/>
</dbReference>
<evidence type="ECO:0000313" key="9">
    <source>
        <dbReference type="EMBL" id="CAL1528862.1"/>
    </source>
</evidence>
<feature type="transmembrane region" description="Helical" evidence="6">
    <location>
        <begin position="375"/>
        <end position="396"/>
    </location>
</feature>
<dbReference type="GO" id="GO:0005975">
    <property type="term" value="P:carbohydrate metabolic process"/>
    <property type="evidence" value="ECO:0007669"/>
    <property type="project" value="InterPro"/>
</dbReference>
<dbReference type="InterPro" id="IPR048395">
    <property type="entry name" value="Glyco_hydro_31_C"/>
</dbReference>
<comment type="caution">
    <text evidence="9">The sequence shown here is derived from an EMBL/GenBank/DDBJ whole genome shotgun (WGS) entry which is preliminary data.</text>
</comment>
<dbReference type="Gene3D" id="3.20.20.80">
    <property type="entry name" value="Glycosidases"/>
    <property type="match status" value="1"/>
</dbReference>
<sequence>MAMDNAAFTIDDETHYDSSPKLFTTAPRHYFSDAPSFGAHGRRRLSAPVAFPPGRVIHGENVNIIEDESSLKWTASRDSDNVQIGGLIVKSRDSKKPVESNANGCESNVGGIDLSIVNGLGSKVNGSDSSITTNVRISANPDNDHLCDKPTDYIEEIKNDKKKFASNTLLSPPRIPVLSHRVSAQKTLQLSADLNTGSQSADLENYTENETKVSGTDAHSCSPIATGQDTERPNVGNGVEVRKEENGVRGIPGQDVGEGNDDANRSDGIPNNTAPRTSIDHTALDDLQLLTVPGPARLTLDIPGDSAQDGAVVVSIPVPVLPRARSAPDLTTPELTGEKETAKSEGVDTDKDGVTGKEKVLKEMTREEILKTYRLHFFVCLIFLVTLISVSLAWYYKNMATEHIYATQAIFFDPRSRELTLTDPNNGHKIHAKLGQDMPDWQLPLHCPIVMGDNPHVKECVWKNHAILRIVHFRDTYVQCYNVSWESLHAEHVPYDCFNIQDGVWYGPSNQSQSMYPIRGEFQLVPKDYTVRNNGIFSSVVDFYWLSSTGVGLYLQPDNPLQIVWGSSGLCVLSNFTGPFYHQENSQTPPYLNYTLCNGVDPVQTNAYMQKMLVPREGIKRPDDKYFLGPYWSLRKAAQDDDTGSQIEDLAGKLVDFGFQDSKIILDGSWEKHFGDLKFNPEKFQNFSDQVDTLKQSGFDVVVPISPYFELTSDNFYDGVTQSMFVLDAGGQVPGLTNFEGGIAAILDVLNAKAVTWMENKTKTLSDTLRQKNFRLTYGSKAWLPYKPHFSQPSGTPNMFRKAMTEMFHDHDYPQSLLIVEHTSSSRHVPALIPVLTDVGVVDGRNCLVGAIETALTLGLMGYPFLLLEGVVEKPETRLSEELFLRWLQLAAVFPAHQYTAVPWNYGNDIINMATNVTSLHEQLVMAEMNKKYLMEEVGSGLPILRPIWWLDPSNETLHKLEIKDQFLIGNELLVAPVLCEGVQTRDVYFPPGNWLDPNGILSVGPKILLNQTVPRDTLLFYRKAMVTQ</sequence>